<protein>
    <recommendedName>
        <fullName evidence="1">Queuosine 5'-phosphate N-glycosylase/hydrolase</fullName>
        <ecNumber evidence="1">3.2.2.-</ecNumber>
    </recommendedName>
    <alternativeName>
        <fullName evidence="1">Queuosine-nucleotide N-glycosylase/hydrolase</fullName>
    </alternativeName>
</protein>
<dbReference type="EC" id="3.2.2.-" evidence="1"/>
<evidence type="ECO:0000256" key="1">
    <source>
        <dbReference type="RuleBase" id="RU365002"/>
    </source>
</evidence>
<proteinExistence type="inferred from homology"/>
<dbReference type="Pfam" id="PF10343">
    <property type="entry name" value="Q_salvage"/>
    <property type="match status" value="1"/>
</dbReference>
<evidence type="ECO:0000313" key="3">
    <source>
        <dbReference type="Proteomes" id="UP000054928"/>
    </source>
</evidence>
<dbReference type="PANTHER" id="PTHR21314">
    <property type="entry name" value="QUEUOSINE 5'-PHOSPHATE N-GLYCOSYLASE_HYDROLASE-RELATED"/>
    <property type="match status" value="1"/>
</dbReference>
<dbReference type="OMA" id="VACIHRR"/>
<dbReference type="PANTHER" id="PTHR21314:SF1">
    <property type="entry name" value="QUEUOSINE SALVAGE PROTEIN"/>
    <property type="match status" value="1"/>
</dbReference>
<keyword evidence="1" id="KW-0378">Hydrolase</keyword>
<keyword evidence="3" id="KW-1185">Reference proteome</keyword>
<dbReference type="InterPro" id="IPR019438">
    <property type="entry name" value="Q_salvage"/>
</dbReference>
<organism evidence="2 3">
    <name type="scientific">Plasmopara halstedii</name>
    <name type="common">Downy mildew of sunflower</name>
    <dbReference type="NCBI Taxonomy" id="4781"/>
    <lineage>
        <taxon>Eukaryota</taxon>
        <taxon>Sar</taxon>
        <taxon>Stramenopiles</taxon>
        <taxon>Oomycota</taxon>
        <taxon>Peronosporomycetes</taxon>
        <taxon>Peronosporales</taxon>
        <taxon>Peronosporaceae</taxon>
        <taxon>Plasmopara</taxon>
    </lineage>
</organism>
<comment type="function">
    <text evidence="1">Catalyzes the hydrolysis of queuosine 5'-phosphate, releasing the nucleobase queuine (q). Is required for salvage of queuine from exogenous queuosine (Q) that is imported and then converted to queuosine 5'-phosphate intracellularly.</text>
</comment>
<sequence length="381" mass="43259">MGLSTDSLLARVRPSCSKLIAHEFSSVRINKGKARKFYEDLDVKEFEKLAEPMNFPLNFHSQRDELNFLTLYGLLNFGSGFRKDLHKYADRGAHDTIVFGLIGMYISVPKLDARYMTKLTIDLVANYFSIPLEKDEEVSPGIYMSKPGPLKPLAAMIQRILNECGQKLLDLKMTDFGAFVEANLSPKPSDDGKEKAKINPSSSAVYLVDQLVATFPGFGDHYEIHGEKVYLLKRAQLAVACIHRRFEGADSKLMFKDINKLTALSDNVLPCVLHAVGVLEYDPELEARINQNEELPAGQYECELRAAALVACDEIVKASKGRINILQLDYYLWRLECMTQPPWPCRLCHRSRWLQDSLQRHTLRLKFLARTGAAYNYLVME</sequence>
<dbReference type="GeneID" id="36403578"/>
<comment type="similarity">
    <text evidence="1">Belongs to the QNG1 protein family.</text>
</comment>
<accession>A0A0P1ADA7</accession>
<reference evidence="3" key="1">
    <citation type="submission" date="2014-09" db="EMBL/GenBank/DDBJ databases">
        <authorList>
            <person name="Sharma Rahul"/>
            <person name="Thines Marco"/>
        </authorList>
    </citation>
    <scope>NUCLEOTIDE SEQUENCE [LARGE SCALE GENOMIC DNA]</scope>
</reference>
<dbReference type="AlphaFoldDB" id="A0A0P1ADA7"/>
<name>A0A0P1ADA7_PLAHL</name>
<dbReference type="OrthoDB" id="416777at2759"/>
<dbReference type="GO" id="GO:0006400">
    <property type="term" value="P:tRNA modification"/>
    <property type="evidence" value="ECO:0007669"/>
    <property type="project" value="TreeGrafter"/>
</dbReference>
<dbReference type="Proteomes" id="UP000054928">
    <property type="component" value="Unassembled WGS sequence"/>
</dbReference>
<dbReference type="RefSeq" id="XP_024574818.1">
    <property type="nucleotide sequence ID" value="XM_024723886.1"/>
</dbReference>
<dbReference type="GO" id="GO:0016787">
    <property type="term" value="F:hydrolase activity"/>
    <property type="evidence" value="ECO:0007669"/>
    <property type="project" value="UniProtKB-KW"/>
</dbReference>
<dbReference type="EMBL" id="CCYD01000322">
    <property type="protein sequence ID" value="CEG38449.1"/>
    <property type="molecule type" value="Genomic_DNA"/>
</dbReference>
<comment type="catalytic activity">
    <reaction evidence="1">
        <text>queuosine 5'-phosphate + H2O = queuine + D-ribose 5-phosphate</text>
        <dbReference type="Rhea" id="RHEA:75387"/>
        <dbReference type="ChEBI" id="CHEBI:15377"/>
        <dbReference type="ChEBI" id="CHEBI:17433"/>
        <dbReference type="ChEBI" id="CHEBI:78346"/>
        <dbReference type="ChEBI" id="CHEBI:194371"/>
    </reaction>
    <physiologicalReaction direction="left-to-right" evidence="1">
        <dbReference type="Rhea" id="RHEA:75388"/>
    </physiologicalReaction>
</comment>
<evidence type="ECO:0000313" key="2">
    <source>
        <dbReference type="EMBL" id="CEG38449.1"/>
    </source>
</evidence>